<organism evidence="2">
    <name type="scientific">freshwater metagenome</name>
    <dbReference type="NCBI Taxonomy" id="449393"/>
    <lineage>
        <taxon>unclassified sequences</taxon>
        <taxon>metagenomes</taxon>
        <taxon>ecological metagenomes</taxon>
    </lineage>
</organism>
<evidence type="ECO:0000313" key="4">
    <source>
        <dbReference type="EMBL" id="CAB4850116.1"/>
    </source>
</evidence>
<proteinExistence type="predicted"/>
<accession>A0A6J6R9E8</accession>
<dbReference type="EMBL" id="CAEZYF010000006">
    <property type="protein sequence ID" value="CAB4719646.1"/>
    <property type="molecule type" value="Genomic_DNA"/>
</dbReference>
<name>A0A6J6R9E8_9ZZZZ</name>
<evidence type="ECO:0000313" key="2">
    <source>
        <dbReference type="EMBL" id="CAB4719646.1"/>
    </source>
</evidence>
<dbReference type="EMBL" id="CAFBOL010000091">
    <property type="protein sequence ID" value="CAB5006553.1"/>
    <property type="molecule type" value="Genomic_DNA"/>
</dbReference>
<gene>
    <name evidence="2" type="ORF">UFOPK2656_01228</name>
    <name evidence="3" type="ORF">UFOPK3099_02678</name>
    <name evidence="4" type="ORF">UFOPK3267_01086</name>
    <name evidence="5" type="ORF">UFOPK3651_01387</name>
    <name evidence="6" type="ORF">UFOPK3931_02563</name>
    <name evidence="1" type="ORF">UFOPK4189_01302</name>
</gene>
<dbReference type="EMBL" id="CAFAAV010000290">
    <property type="protein sequence ID" value="CAB4835150.1"/>
    <property type="molecule type" value="Genomic_DNA"/>
</dbReference>
<evidence type="ECO:0000313" key="3">
    <source>
        <dbReference type="EMBL" id="CAB4835150.1"/>
    </source>
</evidence>
<evidence type="ECO:0000313" key="5">
    <source>
        <dbReference type="EMBL" id="CAB4929573.1"/>
    </source>
</evidence>
<evidence type="ECO:0000313" key="6">
    <source>
        <dbReference type="EMBL" id="CAB5006553.1"/>
    </source>
</evidence>
<dbReference type="EMBL" id="CAFBMT010000006">
    <property type="protein sequence ID" value="CAB4929573.1"/>
    <property type="molecule type" value="Genomic_DNA"/>
</dbReference>
<reference evidence="2" key="1">
    <citation type="submission" date="2020-05" db="EMBL/GenBank/DDBJ databases">
        <authorList>
            <person name="Chiriac C."/>
            <person name="Salcher M."/>
            <person name="Ghai R."/>
            <person name="Kavagutti S V."/>
        </authorList>
    </citation>
    <scope>NUCLEOTIDE SEQUENCE</scope>
</reference>
<dbReference type="Gene3D" id="2.60.120.1140">
    <property type="entry name" value="Protein of unknown function DUF192"/>
    <property type="match status" value="1"/>
</dbReference>
<dbReference type="Pfam" id="PF02643">
    <property type="entry name" value="DUF192"/>
    <property type="match status" value="1"/>
</dbReference>
<dbReference type="InterPro" id="IPR038695">
    <property type="entry name" value="Saro_0823-like_sf"/>
</dbReference>
<dbReference type="EMBL" id="CAESGF010000006">
    <property type="protein sequence ID" value="CAB4363521.1"/>
    <property type="molecule type" value="Genomic_DNA"/>
</dbReference>
<protein>
    <submittedName>
        <fullName evidence="2">Unannotated protein</fullName>
    </submittedName>
</protein>
<dbReference type="EMBL" id="CAFBIY010000047">
    <property type="protein sequence ID" value="CAB4850116.1"/>
    <property type="molecule type" value="Genomic_DNA"/>
</dbReference>
<dbReference type="AlphaFoldDB" id="A0A6J6R9E8"/>
<sequence>MTATDPCWLVSAGHVLASAERAVDRRARAHGLLGRSGVDGAFVITPCRSVHSIGMKFDLDIAFLDRAGFVVKVARLRRNRIGLPVWQAHTVVEAEAGAFERWGLHVGDQLELRE</sequence>
<evidence type="ECO:0000313" key="1">
    <source>
        <dbReference type="EMBL" id="CAB4363521.1"/>
    </source>
</evidence>
<dbReference type="InterPro" id="IPR003795">
    <property type="entry name" value="DUF192"/>
</dbReference>